<dbReference type="WBParaSite" id="RSKR_0001135600.1">
    <property type="protein sequence ID" value="RSKR_0001135600.1"/>
    <property type="gene ID" value="RSKR_0001135600"/>
</dbReference>
<protein>
    <submittedName>
        <fullName evidence="2">BZIP domain-containing protein</fullName>
    </submittedName>
</protein>
<evidence type="ECO:0000313" key="1">
    <source>
        <dbReference type="Proteomes" id="UP000095286"/>
    </source>
</evidence>
<accession>A0AC35UHL3</accession>
<evidence type="ECO:0000313" key="2">
    <source>
        <dbReference type="WBParaSite" id="RSKR_0001135600.1"/>
    </source>
</evidence>
<name>A0AC35UHL3_9BILA</name>
<sequence>MSFSSQDKPSDETVIIKSLNTEGVIKNDEFRKPAIPNDSEKDLLKACSSKITKRNQDELVKTFMMRPKRAYKRRLTEETHDQDYLEKRARNNLAVEQCREKKKDAERRKDARILELETFISALEKELDETRAKNQAEIQHMKCLMATSLLFTR</sequence>
<proteinExistence type="predicted"/>
<reference evidence="2" key="1">
    <citation type="submission" date="2016-11" db="UniProtKB">
        <authorList>
            <consortium name="WormBaseParasite"/>
        </authorList>
    </citation>
    <scope>IDENTIFICATION</scope>
    <source>
        <strain evidence="2">KR3021</strain>
    </source>
</reference>
<dbReference type="Proteomes" id="UP000095286">
    <property type="component" value="Unplaced"/>
</dbReference>
<organism evidence="1 2">
    <name type="scientific">Rhabditophanes sp. KR3021</name>
    <dbReference type="NCBI Taxonomy" id="114890"/>
    <lineage>
        <taxon>Eukaryota</taxon>
        <taxon>Metazoa</taxon>
        <taxon>Ecdysozoa</taxon>
        <taxon>Nematoda</taxon>
        <taxon>Chromadorea</taxon>
        <taxon>Rhabditida</taxon>
        <taxon>Tylenchina</taxon>
        <taxon>Panagrolaimomorpha</taxon>
        <taxon>Strongyloidoidea</taxon>
        <taxon>Alloionematidae</taxon>
        <taxon>Rhabditophanes</taxon>
    </lineage>
</organism>